<evidence type="ECO:0000256" key="2">
    <source>
        <dbReference type="ARBA" id="ARBA00022801"/>
    </source>
</evidence>
<keyword evidence="5" id="KW-1185">Reference proteome</keyword>
<dbReference type="AlphaFoldDB" id="A0A3N0E0H3"/>
<dbReference type="InterPro" id="IPR012338">
    <property type="entry name" value="Beta-lactam/transpept-like"/>
</dbReference>
<gene>
    <name evidence="4" type="primary">dacB</name>
    <name evidence="4" type="ORF">EFL95_02425</name>
</gene>
<dbReference type="NCBIfam" id="TIGR00666">
    <property type="entry name" value="PBP4"/>
    <property type="match status" value="1"/>
</dbReference>
<dbReference type="PRINTS" id="PR00922">
    <property type="entry name" value="DADACBPTASE3"/>
</dbReference>
<keyword evidence="2 4" id="KW-0378">Hydrolase</keyword>
<reference evidence="4 5" key="1">
    <citation type="submission" date="2018-11" db="EMBL/GenBank/DDBJ databases">
        <authorList>
            <person name="Li F."/>
        </authorList>
    </citation>
    <scope>NUCLEOTIDE SEQUENCE [LARGE SCALE GENOMIC DNA]</scope>
    <source>
        <strain evidence="4 5">KIS18-7</strain>
    </source>
</reference>
<protein>
    <submittedName>
        <fullName evidence="4">D-alanyl-D-alanine carboxypeptidase/D-alanyl-D-alanine-endopeptidase</fullName>
        <ecNumber evidence="4">3.4.16.4</ecNumber>
    </submittedName>
</protein>
<comment type="caution">
    <text evidence="4">The sequence shown here is derived from an EMBL/GenBank/DDBJ whole genome shotgun (WGS) entry which is preliminary data.</text>
</comment>
<evidence type="ECO:0000256" key="1">
    <source>
        <dbReference type="ARBA" id="ARBA00006096"/>
    </source>
</evidence>
<keyword evidence="4" id="KW-0645">Protease</keyword>
<dbReference type="EC" id="3.4.16.4" evidence="4"/>
<dbReference type="GO" id="GO:0006508">
    <property type="term" value="P:proteolysis"/>
    <property type="evidence" value="ECO:0007669"/>
    <property type="project" value="InterPro"/>
</dbReference>
<dbReference type="PANTHER" id="PTHR30023">
    <property type="entry name" value="D-ALANYL-D-ALANINE CARBOXYPEPTIDASE"/>
    <property type="match status" value="1"/>
</dbReference>
<evidence type="ECO:0000256" key="3">
    <source>
        <dbReference type="SAM" id="MobiDB-lite"/>
    </source>
</evidence>
<name>A0A3N0E0H3_9ACTN</name>
<evidence type="ECO:0000313" key="5">
    <source>
        <dbReference type="Proteomes" id="UP000277094"/>
    </source>
</evidence>
<feature type="compositionally biased region" description="Basic residues" evidence="3">
    <location>
        <begin position="10"/>
        <end position="25"/>
    </location>
</feature>
<dbReference type="GO" id="GO:0009002">
    <property type="term" value="F:serine-type D-Ala-D-Ala carboxypeptidase activity"/>
    <property type="evidence" value="ECO:0007669"/>
    <property type="project" value="UniProtKB-EC"/>
</dbReference>
<dbReference type="OrthoDB" id="56883at2"/>
<keyword evidence="4" id="KW-0121">Carboxypeptidase</keyword>
<dbReference type="SUPFAM" id="SSF56601">
    <property type="entry name" value="beta-lactamase/transpeptidase-like"/>
    <property type="match status" value="1"/>
</dbReference>
<dbReference type="EMBL" id="RJSG01000001">
    <property type="protein sequence ID" value="RNL81243.1"/>
    <property type="molecule type" value="Genomic_DNA"/>
</dbReference>
<proteinExistence type="inferred from homology"/>
<dbReference type="Gene3D" id="3.40.710.10">
    <property type="entry name" value="DD-peptidase/beta-lactamase superfamily"/>
    <property type="match status" value="2"/>
</dbReference>
<dbReference type="GO" id="GO:0000270">
    <property type="term" value="P:peptidoglycan metabolic process"/>
    <property type="evidence" value="ECO:0007669"/>
    <property type="project" value="TreeGrafter"/>
</dbReference>
<dbReference type="Proteomes" id="UP000277094">
    <property type="component" value="Unassembled WGS sequence"/>
</dbReference>
<dbReference type="Pfam" id="PF02113">
    <property type="entry name" value="Peptidase_S13"/>
    <property type="match status" value="2"/>
</dbReference>
<organism evidence="4 5">
    <name type="scientific">Nocardioides marmorisolisilvae</name>
    <dbReference type="NCBI Taxonomy" id="1542737"/>
    <lineage>
        <taxon>Bacteria</taxon>
        <taxon>Bacillati</taxon>
        <taxon>Actinomycetota</taxon>
        <taxon>Actinomycetes</taxon>
        <taxon>Propionibacteriales</taxon>
        <taxon>Nocardioidaceae</taxon>
        <taxon>Nocardioides</taxon>
    </lineage>
</organism>
<evidence type="ECO:0000313" key="4">
    <source>
        <dbReference type="EMBL" id="RNL81243.1"/>
    </source>
</evidence>
<sequence>MAAMGEPRSRKMARRGARREQRHAKGSRTLRRVLSWVPEVLVVLVVLAAVGNVQYDLGHRWFGLPATDPDSHPAAVLPPEGLDLPAGTPAPAVAAALTPGSADPARVRSALTHLLADKRLGKHVDMLVTDLSTGTVLFQRGSGSVTPASTTKLLTSLAALQSLGPMTRFSTRVVAVGDRLTLVGGGDPFLASTPAAAKGRYPARADAQTLARRTAAALTAQGIRQVRLSYDATLFTGPGMNPNWPAAYGPDSVVPPIRALWVDEGKVDHRFVTDPAAVAGHSFATSLAKAGIKVVGPVRAGKAPADAVQVAEMKSAPVGEIVQHTLTVSDNNAAEVLARQVALKVGTSPSFSGGTTAVFRVLDELGVDLAGSRIYDGSGLSRRNHLTPTTLLDVLRTAASPEHPTLREVITGLPVAGFTGSLQERFDDGPTAARGRVLAKTGTLTGVHGLAGVATDLDGDLLGFVIIADRVSVPNTLPARHQIDLMAAALGACHCGRPKDSPVS</sequence>
<comment type="similarity">
    <text evidence="1">Belongs to the peptidase S13 family.</text>
</comment>
<feature type="region of interest" description="Disordered" evidence="3">
    <location>
        <begin position="1"/>
        <end position="25"/>
    </location>
</feature>
<accession>A0A3N0E0H3</accession>
<dbReference type="PANTHER" id="PTHR30023:SF0">
    <property type="entry name" value="PENICILLIN-SENSITIVE CARBOXYPEPTIDASE A"/>
    <property type="match status" value="1"/>
</dbReference>
<dbReference type="InterPro" id="IPR000667">
    <property type="entry name" value="Peptidase_S13"/>
</dbReference>